<dbReference type="InterPro" id="IPR021682">
    <property type="entry name" value="DUF2933"/>
</dbReference>
<dbReference type="Proteomes" id="UP000324760">
    <property type="component" value="Chromosome"/>
</dbReference>
<evidence type="ECO:0000256" key="1">
    <source>
        <dbReference type="SAM" id="MobiDB-lite"/>
    </source>
</evidence>
<dbReference type="RefSeq" id="WP_138987407.1">
    <property type="nucleotide sequence ID" value="NZ_CP043869.1"/>
</dbReference>
<dbReference type="AlphaFoldDB" id="A0A5P1RB21"/>
<sequence>MFSFWKTPSGLAALGLIGAATYFLVIEHQQHIFAFLPFLIFLACPLMHLFMHGKHGHSKHEENEESKDSFQQGIEEGKRQSLNSNNEGESR</sequence>
<reference evidence="3 4" key="1">
    <citation type="journal article" date="2019" name="Biochem. Eng. J.">
        <title>Metabolic engineering of the marine bacteria Neptunomonas concharum for the production of acetoin and meso-2,3-butanediol from acetate.</title>
        <authorList>
            <person name="Li W."/>
            <person name="Pu N."/>
            <person name="Liu C.-X."/>
            <person name="Yuan Q.-P."/>
            <person name="Li Z.-J."/>
        </authorList>
    </citation>
    <scope>NUCLEOTIDE SEQUENCE [LARGE SCALE GENOMIC DNA]</scope>
    <source>
        <strain evidence="3 4">JCM17730</strain>
    </source>
</reference>
<feature type="transmembrane region" description="Helical" evidence="2">
    <location>
        <begin position="7"/>
        <end position="26"/>
    </location>
</feature>
<gene>
    <name evidence="3" type="ORF">F0U83_08735</name>
</gene>
<evidence type="ECO:0000313" key="4">
    <source>
        <dbReference type="Proteomes" id="UP000324760"/>
    </source>
</evidence>
<keyword evidence="2" id="KW-0472">Membrane</keyword>
<keyword evidence="2" id="KW-1133">Transmembrane helix</keyword>
<feature type="compositionally biased region" description="Basic and acidic residues" evidence="1">
    <location>
        <begin position="59"/>
        <end position="68"/>
    </location>
</feature>
<evidence type="ECO:0000256" key="2">
    <source>
        <dbReference type="SAM" id="Phobius"/>
    </source>
</evidence>
<dbReference type="EMBL" id="CP043869">
    <property type="protein sequence ID" value="QEQ96797.1"/>
    <property type="molecule type" value="Genomic_DNA"/>
</dbReference>
<feature type="compositionally biased region" description="Polar residues" evidence="1">
    <location>
        <begin position="80"/>
        <end position="91"/>
    </location>
</feature>
<dbReference type="KEGG" id="ncu:F0U83_08735"/>
<feature type="transmembrane region" description="Helical" evidence="2">
    <location>
        <begin position="32"/>
        <end position="51"/>
    </location>
</feature>
<name>A0A5P1RB21_9GAMM</name>
<keyword evidence="2" id="KW-0812">Transmembrane</keyword>
<accession>A0A5P1RB21</accession>
<keyword evidence="4" id="KW-1185">Reference proteome</keyword>
<organism evidence="3 4">
    <name type="scientific">Neptunomonas concharum</name>
    <dbReference type="NCBI Taxonomy" id="1031538"/>
    <lineage>
        <taxon>Bacteria</taxon>
        <taxon>Pseudomonadati</taxon>
        <taxon>Pseudomonadota</taxon>
        <taxon>Gammaproteobacteria</taxon>
        <taxon>Oceanospirillales</taxon>
        <taxon>Oceanospirillaceae</taxon>
        <taxon>Neptunomonas</taxon>
    </lineage>
</organism>
<dbReference type="Pfam" id="PF11666">
    <property type="entry name" value="DUF2933"/>
    <property type="match status" value="1"/>
</dbReference>
<dbReference type="OrthoDB" id="5298481at2"/>
<proteinExistence type="predicted"/>
<protein>
    <submittedName>
        <fullName evidence="3">DUF2933 domain-containing protein</fullName>
    </submittedName>
</protein>
<feature type="region of interest" description="Disordered" evidence="1">
    <location>
        <begin position="55"/>
        <end position="91"/>
    </location>
</feature>
<evidence type="ECO:0000313" key="3">
    <source>
        <dbReference type="EMBL" id="QEQ96797.1"/>
    </source>
</evidence>